<evidence type="ECO:0000313" key="2">
    <source>
        <dbReference type="Proteomes" id="UP000014634"/>
    </source>
</evidence>
<comment type="caution">
    <text evidence="1">The sequence shown here is derived from an EMBL/GenBank/DDBJ whole genome shotgun (WGS) entry which is preliminary data.</text>
</comment>
<proteinExistence type="predicted"/>
<dbReference type="RefSeq" id="WP_016523169.1">
    <property type="nucleotide sequence ID" value="NZ_KE332517.1"/>
</dbReference>
<evidence type="ECO:0000313" key="1">
    <source>
        <dbReference type="EMBL" id="EPF28974.1"/>
    </source>
</evidence>
<organism evidence="1 2">
    <name type="scientific">Treponema medium ATCC 700293</name>
    <dbReference type="NCBI Taxonomy" id="1125700"/>
    <lineage>
        <taxon>Bacteria</taxon>
        <taxon>Pseudomonadati</taxon>
        <taxon>Spirochaetota</taxon>
        <taxon>Spirochaetia</taxon>
        <taxon>Spirochaetales</taxon>
        <taxon>Treponemataceae</taxon>
        <taxon>Treponema</taxon>
    </lineage>
</organism>
<dbReference type="AlphaFoldDB" id="A0AA87NM47"/>
<protein>
    <recommendedName>
        <fullName evidence="3">ParB/Sulfiredoxin domain-containing protein</fullName>
    </recommendedName>
</protein>
<gene>
    <name evidence="1" type="ORF">HMPREF9195_01216</name>
</gene>
<dbReference type="Proteomes" id="UP000014634">
    <property type="component" value="Unassembled WGS sequence"/>
</dbReference>
<dbReference type="EMBL" id="ATFE01000008">
    <property type="protein sequence ID" value="EPF28974.1"/>
    <property type="molecule type" value="Genomic_DNA"/>
</dbReference>
<accession>A0AA87NM47</accession>
<name>A0AA87NM47_TREMD</name>
<evidence type="ECO:0008006" key="3">
    <source>
        <dbReference type="Google" id="ProtNLM"/>
    </source>
</evidence>
<sequence length="271" mass="31930">MCEKYNLEKEQLPLEDFRIKLRIEDFFKIGKRLTLKDLLKYLKDKGDISSFGEAIVIKDFDGKITLENANFHEEFKIETCPLTGWKYFYCKLPVNILDSDDDNEHSQGLQPRYLIFDKVFQMFRHFQNYPVLQPSIGRIENGKILLFDGQHKVVALLWTGRRNFECKIYINPDLEKLNQANISAHDKFAQTRFFSSIMVLKLGAQFGKDFDDYKNNESDPMKTEQGFLEYLSKKDIAQTQAEIKNKFRSYLYNSILEDDKNICANFALRFT</sequence>
<reference evidence="1 2" key="1">
    <citation type="submission" date="2013-04" db="EMBL/GenBank/DDBJ databases">
        <title>The Genome Sequence of Treponema medium ATCC 700293.</title>
        <authorList>
            <consortium name="The Broad Institute Genomics Platform"/>
            <person name="Earl A."/>
            <person name="Ward D."/>
            <person name="Feldgarden M."/>
            <person name="Gevers D."/>
            <person name="Leonetti C."/>
            <person name="Blanton J.M."/>
            <person name="Dewhirst F.E."/>
            <person name="Izard J."/>
            <person name="Walker B."/>
            <person name="Young S."/>
            <person name="Zeng Q."/>
            <person name="Gargeya S."/>
            <person name="Fitzgerald M."/>
            <person name="Haas B."/>
            <person name="Abouelleil A."/>
            <person name="Allen A.W."/>
            <person name="Alvarado L."/>
            <person name="Arachchi H.M."/>
            <person name="Berlin A.M."/>
            <person name="Chapman S.B."/>
            <person name="Gainer-Dewar J."/>
            <person name="Goldberg J."/>
            <person name="Griggs A."/>
            <person name="Gujja S."/>
            <person name="Hansen M."/>
            <person name="Howarth C."/>
            <person name="Imamovic A."/>
            <person name="Ireland A."/>
            <person name="Larimer J."/>
            <person name="McCowan C."/>
            <person name="Murphy C."/>
            <person name="Pearson M."/>
            <person name="Poon T.W."/>
            <person name="Priest M."/>
            <person name="Roberts A."/>
            <person name="Saif S."/>
            <person name="Shea T."/>
            <person name="Sisk P."/>
            <person name="Sykes S."/>
            <person name="Wortman J."/>
            <person name="Nusbaum C."/>
            <person name="Birren B."/>
        </authorList>
    </citation>
    <scope>NUCLEOTIDE SEQUENCE [LARGE SCALE GENOMIC DNA]</scope>
    <source>
        <strain evidence="1 2">ATCC 700293</strain>
    </source>
</reference>